<dbReference type="EC" id="2.7.13.3" evidence="2"/>
<evidence type="ECO:0000313" key="12">
    <source>
        <dbReference type="Proteomes" id="UP001597119"/>
    </source>
</evidence>
<dbReference type="GO" id="GO:0000160">
    <property type="term" value="P:phosphorelay signal transduction system"/>
    <property type="evidence" value="ECO:0007669"/>
    <property type="project" value="UniProtKB-KW"/>
</dbReference>
<keyword evidence="7" id="KW-0175">Coiled coil</keyword>
<evidence type="ECO:0000259" key="10">
    <source>
        <dbReference type="PROSITE" id="PS50113"/>
    </source>
</evidence>
<keyword evidence="5 11" id="KW-0418">Kinase</keyword>
<dbReference type="InterPro" id="IPR003594">
    <property type="entry name" value="HATPase_dom"/>
</dbReference>
<feature type="coiled-coil region" evidence="7">
    <location>
        <begin position="496"/>
        <end position="545"/>
    </location>
</feature>
<feature type="domain" description="PAC" evidence="10">
    <location>
        <begin position="330"/>
        <end position="384"/>
    </location>
</feature>
<dbReference type="InterPro" id="IPR004358">
    <property type="entry name" value="Sig_transdc_His_kin-like_C"/>
</dbReference>
<dbReference type="Pfam" id="PF02518">
    <property type="entry name" value="HATPase_c"/>
    <property type="match status" value="1"/>
</dbReference>
<dbReference type="SUPFAM" id="SSF47384">
    <property type="entry name" value="Homodimeric domain of signal transducing histidine kinase"/>
    <property type="match status" value="1"/>
</dbReference>
<dbReference type="PROSITE" id="PS50113">
    <property type="entry name" value="PAC"/>
    <property type="match status" value="3"/>
</dbReference>
<dbReference type="Pfam" id="PF00512">
    <property type="entry name" value="HisKA"/>
    <property type="match status" value="1"/>
</dbReference>
<dbReference type="InterPro" id="IPR001610">
    <property type="entry name" value="PAC"/>
</dbReference>
<dbReference type="SMART" id="SM00388">
    <property type="entry name" value="HisKA"/>
    <property type="match status" value="1"/>
</dbReference>
<dbReference type="Gene3D" id="3.40.50.2300">
    <property type="match status" value="1"/>
</dbReference>
<dbReference type="GO" id="GO:0004673">
    <property type="term" value="F:protein histidine kinase activity"/>
    <property type="evidence" value="ECO:0007669"/>
    <property type="project" value="UniProtKB-EC"/>
</dbReference>
<proteinExistence type="predicted"/>
<evidence type="ECO:0000256" key="4">
    <source>
        <dbReference type="ARBA" id="ARBA00022679"/>
    </source>
</evidence>
<dbReference type="InterPro" id="IPR000700">
    <property type="entry name" value="PAS-assoc_C"/>
</dbReference>
<dbReference type="PANTHER" id="PTHR43711:SF1">
    <property type="entry name" value="HISTIDINE KINASE 1"/>
    <property type="match status" value="1"/>
</dbReference>
<dbReference type="InterPro" id="IPR035965">
    <property type="entry name" value="PAS-like_dom_sf"/>
</dbReference>
<name>A0ABD6CCE4_9EURY</name>
<reference evidence="11 12" key="1">
    <citation type="journal article" date="2019" name="Int. J. Syst. Evol. Microbiol.">
        <title>The Global Catalogue of Microorganisms (GCM) 10K type strain sequencing project: providing services to taxonomists for standard genome sequencing and annotation.</title>
        <authorList>
            <consortium name="The Broad Institute Genomics Platform"/>
            <consortium name="The Broad Institute Genome Sequencing Center for Infectious Disease"/>
            <person name="Wu L."/>
            <person name="Ma J."/>
        </authorList>
    </citation>
    <scope>NUCLEOTIDE SEQUENCE [LARGE SCALE GENOMIC DNA]</scope>
    <source>
        <strain evidence="11 12">CGMCC 1.12125</strain>
    </source>
</reference>
<dbReference type="Gene3D" id="3.30.565.10">
    <property type="entry name" value="Histidine kinase-like ATPase, C-terminal domain"/>
    <property type="match status" value="1"/>
</dbReference>
<comment type="caution">
    <text evidence="11">The sequence shown here is derived from an EMBL/GenBank/DDBJ whole genome shotgun (WGS) entry which is preliminary data.</text>
</comment>
<dbReference type="InterPro" id="IPR013767">
    <property type="entry name" value="PAS_fold"/>
</dbReference>
<evidence type="ECO:0000313" key="11">
    <source>
        <dbReference type="EMBL" id="MFD1587356.1"/>
    </source>
</evidence>
<keyword evidence="4" id="KW-0808">Transferase</keyword>
<dbReference type="AlphaFoldDB" id="A0ABD6CCE4"/>
<dbReference type="CDD" id="cd00082">
    <property type="entry name" value="HisKA"/>
    <property type="match status" value="1"/>
</dbReference>
<dbReference type="Pfam" id="PF00989">
    <property type="entry name" value="PAS"/>
    <property type="match status" value="1"/>
</dbReference>
<feature type="domain" description="PAS" evidence="9">
    <location>
        <begin position="259"/>
        <end position="305"/>
    </location>
</feature>
<dbReference type="SMART" id="SM00387">
    <property type="entry name" value="HATPase_c"/>
    <property type="match status" value="1"/>
</dbReference>
<dbReference type="SUPFAM" id="SSF52172">
    <property type="entry name" value="CheY-like"/>
    <property type="match status" value="1"/>
</dbReference>
<dbReference type="RefSeq" id="WP_247373799.1">
    <property type="nucleotide sequence ID" value="NZ_JALLGV010000001.1"/>
</dbReference>
<organism evidence="11 12">
    <name type="scientific">Halorientalis brevis</name>
    <dbReference type="NCBI Taxonomy" id="1126241"/>
    <lineage>
        <taxon>Archaea</taxon>
        <taxon>Methanobacteriati</taxon>
        <taxon>Methanobacteriota</taxon>
        <taxon>Stenosarchaea group</taxon>
        <taxon>Halobacteria</taxon>
        <taxon>Halobacteriales</taxon>
        <taxon>Haloarculaceae</taxon>
        <taxon>Halorientalis</taxon>
    </lineage>
</organism>
<evidence type="ECO:0000256" key="3">
    <source>
        <dbReference type="ARBA" id="ARBA00022553"/>
    </source>
</evidence>
<dbReference type="NCBIfam" id="TIGR00229">
    <property type="entry name" value="sensory_box"/>
    <property type="match status" value="3"/>
</dbReference>
<dbReference type="InterPro" id="IPR013655">
    <property type="entry name" value="PAS_fold_3"/>
</dbReference>
<dbReference type="Pfam" id="PF08447">
    <property type="entry name" value="PAS_3"/>
    <property type="match status" value="1"/>
</dbReference>
<evidence type="ECO:0000256" key="5">
    <source>
        <dbReference type="ARBA" id="ARBA00022777"/>
    </source>
</evidence>
<dbReference type="Pfam" id="PF13426">
    <property type="entry name" value="PAS_9"/>
    <property type="match status" value="1"/>
</dbReference>
<evidence type="ECO:0000259" key="8">
    <source>
        <dbReference type="PROSITE" id="PS50109"/>
    </source>
</evidence>
<evidence type="ECO:0000259" key="9">
    <source>
        <dbReference type="PROSITE" id="PS50112"/>
    </source>
</evidence>
<dbReference type="Gene3D" id="3.30.450.20">
    <property type="entry name" value="PAS domain"/>
    <property type="match status" value="3"/>
</dbReference>
<evidence type="ECO:0000256" key="2">
    <source>
        <dbReference type="ARBA" id="ARBA00012438"/>
    </source>
</evidence>
<dbReference type="EMBL" id="JBHUDJ010000003">
    <property type="protein sequence ID" value="MFD1587356.1"/>
    <property type="molecule type" value="Genomic_DNA"/>
</dbReference>
<dbReference type="PRINTS" id="PR00344">
    <property type="entry name" value="BCTRLSENSOR"/>
</dbReference>
<dbReference type="InterPro" id="IPR011006">
    <property type="entry name" value="CheY-like_superfamily"/>
</dbReference>
<dbReference type="InterPro" id="IPR005467">
    <property type="entry name" value="His_kinase_dom"/>
</dbReference>
<dbReference type="CDD" id="cd00130">
    <property type="entry name" value="PAS"/>
    <property type="match status" value="3"/>
</dbReference>
<gene>
    <name evidence="11" type="ORF">ACFR9U_10195</name>
</gene>
<dbReference type="SUPFAM" id="SSF55785">
    <property type="entry name" value="PYP-like sensor domain (PAS domain)"/>
    <property type="match status" value="3"/>
</dbReference>
<evidence type="ECO:0000256" key="7">
    <source>
        <dbReference type="SAM" id="Coils"/>
    </source>
</evidence>
<dbReference type="PROSITE" id="PS50112">
    <property type="entry name" value="PAS"/>
    <property type="match status" value="2"/>
</dbReference>
<keyword evidence="6" id="KW-0902">Two-component regulatory system</keyword>
<dbReference type="InterPro" id="IPR003661">
    <property type="entry name" value="HisK_dim/P_dom"/>
</dbReference>
<dbReference type="SMART" id="SM00086">
    <property type="entry name" value="PAC"/>
    <property type="match status" value="3"/>
</dbReference>
<dbReference type="InterPro" id="IPR000014">
    <property type="entry name" value="PAS"/>
</dbReference>
<comment type="catalytic activity">
    <reaction evidence="1">
        <text>ATP + protein L-histidine = ADP + protein N-phospho-L-histidine.</text>
        <dbReference type="EC" id="2.7.13.3"/>
    </reaction>
</comment>
<feature type="domain" description="PAC" evidence="10">
    <location>
        <begin position="211"/>
        <end position="262"/>
    </location>
</feature>
<dbReference type="InterPro" id="IPR036097">
    <property type="entry name" value="HisK_dim/P_sf"/>
</dbReference>
<dbReference type="SUPFAM" id="SSF55874">
    <property type="entry name" value="ATPase domain of HSP90 chaperone/DNA topoisomerase II/histidine kinase"/>
    <property type="match status" value="1"/>
</dbReference>
<keyword evidence="12" id="KW-1185">Reference proteome</keyword>
<dbReference type="PANTHER" id="PTHR43711">
    <property type="entry name" value="TWO-COMPONENT HISTIDINE KINASE"/>
    <property type="match status" value="1"/>
</dbReference>
<keyword evidence="3" id="KW-0597">Phosphoprotein</keyword>
<dbReference type="InterPro" id="IPR036890">
    <property type="entry name" value="HATPase_C_sf"/>
</dbReference>
<evidence type="ECO:0000256" key="1">
    <source>
        <dbReference type="ARBA" id="ARBA00000085"/>
    </source>
</evidence>
<dbReference type="InterPro" id="IPR050736">
    <property type="entry name" value="Sensor_HK_Regulatory"/>
</dbReference>
<feature type="domain" description="Histidine kinase" evidence="8">
    <location>
        <begin position="516"/>
        <end position="708"/>
    </location>
</feature>
<dbReference type="Proteomes" id="UP001597119">
    <property type="component" value="Unassembled WGS sequence"/>
</dbReference>
<feature type="domain" description="PAC" evidence="10">
    <location>
        <begin position="455"/>
        <end position="505"/>
    </location>
</feature>
<evidence type="ECO:0000256" key="6">
    <source>
        <dbReference type="ARBA" id="ARBA00023012"/>
    </source>
</evidence>
<sequence length="715" mass="79703">MGSKPHLRVLYIGSDSLLVERVTDELGCENAVVVKEPAAPDALDRLSEESFACVVCDDELADSDWESVRQSVAEHDAALPFLLLVSDGATDQVLDALDADRTEYVLLDAEPAPYAVTAQRIQRAAERYRTTVPRTGAGGTVHTLLAETTDTICVLDESGTIQYVSPSGDRLFECEPSTLTGKEVGAITHPDDVDRIHDVFETVLAKPERTVTVQFRIECNDGSWCWVECRARNQLSNPAVNGVVVTLTDISQHKQRERELRRFREVVEQAGHAIYITDPDGLIEYVNPAFEESTGYSYEEAVGENPNILNSGEHSSEYYASLWNTILSGSTWKGEVINERKNGHQYVVEQTIAPVETADGEIDRFVAINTDITQRKAYEQKLEQYEHIIENLPVGVFRTTPGDDGEFVEVNSELVSIYDAYSKSELLQRNVSEFYADADERAAFSQSLREEGTITGLEVEQETLAGETIQVSLTAMKVEEDGEVYFDGILQDITDRKRRERELERKNEQLEQFASIVTHDLRNPLNAAQSRLELVERSCEDEELHENMAVIDEQLVRMEELIEDVLAIARHGQQVEDTERVDLARLVESCWQTVETDAAEIVVDTDLTLDVDTGRAQQLFENLFRNAIEHGGRDVTVRVGTLADGFYVEDDGPGIDPEDRDEVFDHGYTTHSSGTGFGLNIVKEIVDAHGWSISVTEGTSGGARFEISGIGNEHE</sequence>
<feature type="domain" description="PAS" evidence="9">
    <location>
        <begin position="144"/>
        <end position="207"/>
    </location>
</feature>
<protein>
    <recommendedName>
        <fullName evidence="2">histidine kinase</fullName>
        <ecNumber evidence="2">2.7.13.3</ecNumber>
    </recommendedName>
</protein>
<dbReference type="SMART" id="SM00091">
    <property type="entry name" value="PAS"/>
    <property type="match status" value="3"/>
</dbReference>
<accession>A0ABD6CCE4</accession>
<dbReference type="PROSITE" id="PS50109">
    <property type="entry name" value="HIS_KIN"/>
    <property type="match status" value="1"/>
</dbReference>
<dbReference type="Gene3D" id="1.10.287.130">
    <property type="match status" value="1"/>
</dbReference>